<name>A0A2R7ULW3_PSEDL</name>
<sequence>MHTPDNAALDLKHVLQALLADQHLHANDTLQVLEHAVTHPAAHPLEQIAACALEDREHPGQLLDLDRLCQWLANKVGQPYLRIDPLQLDLPQIAGLISPAFAQRHGILIVAADASSVTVASAQPYQDDWLADLSRSLGRPIRRVLANPQQVRQAGQSFHRLAQSVKGAQHQQSASLGELEQLLELGKRQAEASADDAHIVHIVDWLLQYAIEQRASDIHLEPRREQGQLRYRIDGLLHNVYAFPTGVTLALVSRLKHLGRMDVAEKRRPQDGRLQSRLPGGGEVELRLSTLPTPFGEKLVLRLFDPQQLQEGFDRLGLDGPQLDQWQGLLRQRQGIILVTGPTGSGKTSTLYASLKLLATPQVNLCTIEDPIERLDPAFNQLQVQPALDLGFANGVRAMLRQDPDIIMIGEIRDRETALVAVQAALTGHLVLSTLHTNDACGAITRLQELGVADYLIKATLVGVMAQRLVRTLCADCRGGAALAEGQPCRTCRGTGFHGRTGLFELLVPSDSLRALIGPDSDLASLRRQAVADGLLDLRRCGEAKVACGQTRQEEVLRACS</sequence>
<dbReference type="SUPFAM" id="SSF160246">
    <property type="entry name" value="EspE N-terminal domain-like"/>
    <property type="match status" value="1"/>
</dbReference>
<dbReference type="InterPro" id="IPR007831">
    <property type="entry name" value="T2SS_GspE_N"/>
</dbReference>
<dbReference type="EMBL" id="QANO01000089">
    <property type="protein sequence ID" value="PTU53061.1"/>
    <property type="molecule type" value="Genomic_DNA"/>
</dbReference>
<comment type="caution">
    <text evidence="5">The sequence shown here is derived from an EMBL/GenBank/DDBJ whole genome shotgun (WGS) entry which is preliminary data.</text>
</comment>
<dbReference type="SUPFAM" id="SSF52540">
    <property type="entry name" value="P-loop containing nucleoside triphosphate hydrolases"/>
    <property type="match status" value="1"/>
</dbReference>
<dbReference type="Gene3D" id="3.30.450.90">
    <property type="match status" value="1"/>
</dbReference>
<organism evidence="5 6">
    <name type="scientific">Pseudomonas plecoglossicida</name>
    <dbReference type="NCBI Taxonomy" id="70775"/>
    <lineage>
        <taxon>Bacteria</taxon>
        <taxon>Pseudomonadati</taxon>
        <taxon>Pseudomonadota</taxon>
        <taxon>Gammaproteobacteria</taxon>
        <taxon>Pseudomonadales</taxon>
        <taxon>Pseudomonadaceae</taxon>
        <taxon>Pseudomonas</taxon>
    </lineage>
</organism>
<dbReference type="GO" id="GO:0016887">
    <property type="term" value="F:ATP hydrolysis activity"/>
    <property type="evidence" value="ECO:0007669"/>
    <property type="project" value="TreeGrafter"/>
</dbReference>
<dbReference type="Pfam" id="PF05157">
    <property type="entry name" value="MshEN"/>
    <property type="match status" value="1"/>
</dbReference>
<dbReference type="Gene3D" id="3.30.300.160">
    <property type="entry name" value="Type II secretion system, protein E, N-terminal domain"/>
    <property type="match status" value="1"/>
</dbReference>
<protein>
    <submittedName>
        <fullName evidence="5">Type II secretion system protein E</fullName>
    </submittedName>
</protein>
<dbReference type="AlphaFoldDB" id="A0A2R7ULW3"/>
<accession>A0A2R7ULW3</accession>
<dbReference type="PANTHER" id="PTHR30258">
    <property type="entry name" value="TYPE II SECRETION SYSTEM PROTEIN GSPE-RELATED"/>
    <property type="match status" value="1"/>
</dbReference>
<dbReference type="Gene3D" id="3.40.50.300">
    <property type="entry name" value="P-loop containing nucleotide triphosphate hydrolases"/>
    <property type="match status" value="1"/>
</dbReference>
<evidence type="ECO:0000313" key="5">
    <source>
        <dbReference type="EMBL" id="PTU53061.1"/>
    </source>
</evidence>
<dbReference type="InterPro" id="IPR037257">
    <property type="entry name" value="T2SS_E_N_sf"/>
</dbReference>
<gene>
    <name evidence="5" type="ORF">DBB42_06670</name>
</gene>
<dbReference type="RefSeq" id="WP_108480285.1">
    <property type="nucleotide sequence ID" value="NZ_QANO01000089.1"/>
</dbReference>
<dbReference type="PROSITE" id="PS00662">
    <property type="entry name" value="T2SP_E"/>
    <property type="match status" value="1"/>
</dbReference>
<feature type="domain" description="Bacterial type II secretion system protein E" evidence="4">
    <location>
        <begin position="400"/>
        <end position="414"/>
    </location>
</feature>
<dbReference type="InterPro" id="IPR001482">
    <property type="entry name" value="T2SS/T4SS_dom"/>
</dbReference>
<keyword evidence="2" id="KW-0547">Nucleotide-binding</keyword>
<keyword evidence="3" id="KW-0067">ATP-binding</keyword>
<dbReference type="Proteomes" id="UP000244874">
    <property type="component" value="Unassembled WGS sequence"/>
</dbReference>
<evidence type="ECO:0000256" key="3">
    <source>
        <dbReference type="ARBA" id="ARBA00022840"/>
    </source>
</evidence>
<reference evidence="5 6" key="1">
    <citation type="submission" date="2018-04" db="EMBL/GenBank/DDBJ databases">
        <authorList>
            <person name="Go L.Y."/>
            <person name="Mitchell J.A."/>
        </authorList>
    </citation>
    <scope>NUCLEOTIDE SEQUENCE [LARGE SCALE GENOMIC DNA]</scope>
    <source>
        <strain evidence="5 6">KCJK7865</strain>
    </source>
</reference>
<dbReference type="GO" id="GO:0005886">
    <property type="term" value="C:plasma membrane"/>
    <property type="evidence" value="ECO:0007669"/>
    <property type="project" value="TreeGrafter"/>
</dbReference>
<evidence type="ECO:0000256" key="2">
    <source>
        <dbReference type="ARBA" id="ARBA00022741"/>
    </source>
</evidence>
<evidence type="ECO:0000259" key="4">
    <source>
        <dbReference type="PROSITE" id="PS00662"/>
    </source>
</evidence>
<dbReference type="PANTHER" id="PTHR30258:SF13">
    <property type="entry name" value="SECRETION PATHWAY ATPASE-RELATED"/>
    <property type="match status" value="1"/>
</dbReference>
<evidence type="ECO:0000313" key="6">
    <source>
        <dbReference type="Proteomes" id="UP000244874"/>
    </source>
</evidence>
<evidence type="ECO:0000256" key="1">
    <source>
        <dbReference type="ARBA" id="ARBA00006611"/>
    </source>
</evidence>
<dbReference type="CDD" id="cd01129">
    <property type="entry name" value="PulE-GspE-like"/>
    <property type="match status" value="1"/>
</dbReference>
<proteinExistence type="inferred from homology"/>
<dbReference type="InterPro" id="IPR027417">
    <property type="entry name" value="P-loop_NTPase"/>
</dbReference>
<comment type="similarity">
    <text evidence="1">Belongs to the GSP E family.</text>
</comment>
<dbReference type="GO" id="GO:0005524">
    <property type="term" value="F:ATP binding"/>
    <property type="evidence" value="ECO:0007669"/>
    <property type="project" value="UniProtKB-KW"/>
</dbReference>
<dbReference type="Pfam" id="PF00437">
    <property type="entry name" value="T2SSE"/>
    <property type="match status" value="1"/>
</dbReference>